<dbReference type="GO" id="GO:0015074">
    <property type="term" value="P:DNA integration"/>
    <property type="evidence" value="ECO:0007669"/>
    <property type="project" value="InterPro"/>
</dbReference>
<dbReference type="InterPro" id="IPR011010">
    <property type="entry name" value="DNA_brk_join_enz"/>
</dbReference>
<dbReference type="Gene3D" id="1.10.150.130">
    <property type="match status" value="1"/>
</dbReference>
<dbReference type="EMBL" id="VXLC01000001">
    <property type="protein sequence ID" value="KAA8889889.1"/>
    <property type="molecule type" value="Genomic_DNA"/>
</dbReference>
<evidence type="ECO:0000256" key="2">
    <source>
        <dbReference type="ARBA" id="ARBA00023125"/>
    </source>
</evidence>
<dbReference type="RefSeq" id="WP_150399807.1">
    <property type="nucleotide sequence ID" value="NZ_VXLC01000001.1"/>
</dbReference>
<evidence type="ECO:0000313" key="7">
    <source>
        <dbReference type="Proteomes" id="UP000323876"/>
    </source>
</evidence>
<accession>A0A5N0EMB0</accession>
<protein>
    <submittedName>
        <fullName evidence="6">Site-specific integrase</fullName>
    </submittedName>
</protein>
<feature type="domain" description="Tyr recombinase" evidence="5">
    <location>
        <begin position="186"/>
        <end position="367"/>
    </location>
</feature>
<dbReference type="InterPro" id="IPR002104">
    <property type="entry name" value="Integrase_catalytic"/>
</dbReference>
<dbReference type="InterPro" id="IPR013762">
    <property type="entry name" value="Integrase-like_cat_sf"/>
</dbReference>
<evidence type="ECO:0000256" key="1">
    <source>
        <dbReference type="ARBA" id="ARBA00008857"/>
    </source>
</evidence>
<dbReference type="PROSITE" id="PS51898">
    <property type="entry name" value="TYR_RECOMBINASE"/>
    <property type="match status" value="1"/>
</dbReference>
<reference evidence="6 7" key="1">
    <citation type="submission" date="2019-09" db="EMBL/GenBank/DDBJ databases">
        <authorList>
            <person name="Wang X."/>
        </authorList>
    </citation>
    <scope>NUCLEOTIDE SEQUENCE [LARGE SCALE GENOMIC DNA]</scope>
    <source>
        <strain evidence="6 7">CICC 11023</strain>
    </source>
</reference>
<dbReference type="PANTHER" id="PTHR30349">
    <property type="entry name" value="PHAGE INTEGRASE-RELATED"/>
    <property type="match status" value="1"/>
</dbReference>
<keyword evidence="3" id="KW-0233">DNA recombination</keyword>
<dbReference type="InterPro" id="IPR010998">
    <property type="entry name" value="Integrase_recombinase_N"/>
</dbReference>
<dbReference type="AlphaFoldDB" id="A0A5N0EMB0"/>
<dbReference type="PANTHER" id="PTHR30349:SF64">
    <property type="entry name" value="PROPHAGE INTEGRASE INTD-RELATED"/>
    <property type="match status" value="1"/>
</dbReference>
<dbReference type="SUPFAM" id="SSF56349">
    <property type="entry name" value="DNA breaking-rejoining enzymes"/>
    <property type="match status" value="1"/>
</dbReference>
<dbReference type="GO" id="GO:0006310">
    <property type="term" value="P:DNA recombination"/>
    <property type="evidence" value="ECO:0007669"/>
    <property type="project" value="UniProtKB-KW"/>
</dbReference>
<dbReference type="Gene3D" id="1.10.443.10">
    <property type="entry name" value="Intergrase catalytic core"/>
    <property type="match status" value="1"/>
</dbReference>
<feature type="region of interest" description="Disordered" evidence="4">
    <location>
        <begin position="380"/>
        <end position="406"/>
    </location>
</feature>
<dbReference type="GO" id="GO:0003677">
    <property type="term" value="F:DNA binding"/>
    <property type="evidence" value="ECO:0007669"/>
    <property type="project" value="UniProtKB-KW"/>
</dbReference>
<comment type="similarity">
    <text evidence="1">Belongs to the 'phage' integrase family.</text>
</comment>
<feature type="compositionally biased region" description="Polar residues" evidence="4">
    <location>
        <begin position="389"/>
        <end position="400"/>
    </location>
</feature>
<dbReference type="CDD" id="cd01189">
    <property type="entry name" value="INT_ICEBs1_C_like"/>
    <property type="match status" value="1"/>
</dbReference>
<dbReference type="Proteomes" id="UP000323876">
    <property type="component" value="Unassembled WGS sequence"/>
</dbReference>
<evidence type="ECO:0000313" key="6">
    <source>
        <dbReference type="EMBL" id="KAA8889889.1"/>
    </source>
</evidence>
<evidence type="ECO:0000259" key="5">
    <source>
        <dbReference type="PROSITE" id="PS51898"/>
    </source>
</evidence>
<keyword evidence="7" id="KW-1185">Reference proteome</keyword>
<comment type="caution">
    <text evidence="6">The sequence shown here is derived from an EMBL/GenBank/DDBJ whole genome shotgun (WGS) entry which is preliminary data.</text>
</comment>
<dbReference type="Pfam" id="PF00589">
    <property type="entry name" value="Phage_integrase"/>
    <property type="match status" value="1"/>
</dbReference>
<organism evidence="6 7">
    <name type="scientific">Nocardia colli</name>
    <dbReference type="NCBI Taxonomy" id="2545717"/>
    <lineage>
        <taxon>Bacteria</taxon>
        <taxon>Bacillati</taxon>
        <taxon>Actinomycetota</taxon>
        <taxon>Actinomycetes</taxon>
        <taxon>Mycobacteriales</taxon>
        <taxon>Nocardiaceae</taxon>
        <taxon>Nocardia</taxon>
    </lineage>
</organism>
<evidence type="ECO:0000256" key="3">
    <source>
        <dbReference type="ARBA" id="ARBA00023172"/>
    </source>
</evidence>
<dbReference type="OrthoDB" id="1822491at2"/>
<gene>
    <name evidence="6" type="ORF">F3087_00740</name>
</gene>
<sequence>MATRRNRRAGVEDLWTKEERDADGTVRRVPSKLHGKGKRWRARYVDDADGEHSRRFARKTDAQKWLDDQLASLVHGTHIAPRDAQLTVAQWCDEWLGGYAKRENTVTLAKWHIRRIKAEFGKLRLTAVRPSSVKTWMVKLKAEGLADSYVYSLHSRLSQILGDAVHDKLLARNPCSRKTSPDAGKPKLYVATTEQVWALHDKMPEHLQVAVLLGAFVGLRISEAAGLWTEDVDLTDGVVFPQRQWPNRPLKTKASDIPVPMPQELTDMLKASVDARPGRNMVCDELCKPVSPWTLARHFRAAKAGIPSLPSKFSFQDLRHYYASLLIRRGADIKTVQTRVRHGSAVTTLRYYAHLWPDADETTRAAVGAVLKERLATTAYPLRTESEDSGTSVPDNSRNPQVDGPS</sequence>
<proteinExistence type="inferred from homology"/>
<name>A0A5N0EMB0_9NOCA</name>
<keyword evidence="2" id="KW-0238">DNA-binding</keyword>
<dbReference type="InterPro" id="IPR050090">
    <property type="entry name" value="Tyrosine_recombinase_XerCD"/>
</dbReference>
<evidence type="ECO:0000256" key="4">
    <source>
        <dbReference type="SAM" id="MobiDB-lite"/>
    </source>
</evidence>